<evidence type="ECO:0000256" key="1">
    <source>
        <dbReference type="ARBA" id="ARBA00023002"/>
    </source>
</evidence>
<dbReference type="CDD" id="cd03034">
    <property type="entry name" value="ArsC_ArsC"/>
    <property type="match status" value="1"/>
</dbReference>
<name>A0A3B0ZVN0_9ZZZZ</name>
<dbReference type="GO" id="GO:0008794">
    <property type="term" value="F:arsenate reductase (glutaredoxin) activity"/>
    <property type="evidence" value="ECO:0007669"/>
    <property type="project" value="InterPro"/>
</dbReference>
<proteinExistence type="predicted"/>
<dbReference type="InterPro" id="IPR006660">
    <property type="entry name" value="Arsenate_reductase-like"/>
</dbReference>
<dbReference type="Pfam" id="PF03960">
    <property type="entry name" value="ArsC"/>
    <property type="match status" value="1"/>
</dbReference>
<dbReference type="SUPFAM" id="SSF52833">
    <property type="entry name" value="Thioredoxin-like"/>
    <property type="match status" value="1"/>
</dbReference>
<dbReference type="PANTHER" id="PTHR30041">
    <property type="entry name" value="ARSENATE REDUCTASE"/>
    <property type="match status" value="1"/>
</dbReference>
<dbReference type="Gene3D" id="3.40.30.10">
    <property type="entry name" value="Glutaredoxin"/>
    <property type="match status" value="1"/>
</dbReference>
<dbReference type="PANTHER" id="PTHR30041:SF4">
    <property type="entry name" value="ARSENATE REDUCTASE"/>
    <property type="match status" value="1"/>
</dbReference>
<sequence length="115" mass="13393">MTVLIYHNNRCSKSRQTLQLLNDRNLKPTEIFYLETVPEYSTLKEILSMLNMTARELMRQHEKPYKGLELDNPDLDEKALITAMIENPILIERPIVVYNGQARIGRPPEAILEIL</sequence>
<gene>
    <name evidence="2" type="ORF">MNBD_GAMMA22-2743</name>
</gene>
<organism evidence="2">
    <name type="scientific">hydrothermal vent metagenome</name>
    <dbReference type="NCBI Taxonomy" id="652676"/>
    <lineage>
        <taxon>unclassified sequences</taxon>
        <taxon>metagenomes</taxon>
        <taxon>ecological metagenomes</taxon>
    </lineage>
</organism>
<dbReference type="AlphaFoldDB" id="A0A3B0ZVN0"/>
<dbReference type="InterPro" id="IPR006659">
    <property type="entry name" value="Arsenate_reductase"/>
</dbReference>
<dbReference type="InterPro" id="IPR036249">
    <property type="entry name" value="Thioredoxin-like_sf"/>
</dbReference>
<dbReference type="NCBIfam" id="TIGR00014">
    <property type="entry name" value="arsC"/>
    <property type="match status" value="1"/>
</dbReference>
<keyword evidence="1" id="KW-0560">Oxidoreductase</keyword>
<dbReference type="EMBL" id="UOFS01000006">
    <property type="protein sequence ID" value="VAW91482.1"/>
    <property type="molecule type" value="Genomic_DNA"/>
</dbReference>
<reference evidence="2" key="1">
    <citation type="submission" date="2018-06" db="EMBL/GenBank/DDBJ databases">
        <authorList>
            <person name="Zhirakovskaya E."/>
        </authorList>
    </citation>
    <scope>NUCLEOTIDE SEQUENCE</scope>
</reference>
<protein>
    <submittedName>
        <fullName evidence="2">Uncharacterized protein YfgD, not an arsenate reductase</fullName>
    </submittedName>
</protein>
<dbReference type="PROSITE" id="PS51353">
    <property type="entry name" value="ARSC"/>
    <property type="match status" value="1"/>
</dbReference>
<evidence type="ECO:0000313" key="2">
    <source>
        <dbReference type="EMBL" id="VAW91482.1"/>
    </source>
</evidence>
<accession>A0A3B0ZVN0</accession>